<evidence type="ECO:0000313" key="1">
    <source>
        <dbReference type="EMBL" id="GAA1404046.1"/>
    </source>
</evidence>
<dbReference type="EMBL" id="BAAAJK010000071">
    <property type="protein sequence ID" value="GAA1404046.1"/>
    <property type="molecule type" value="Genomic_DNA"/>
</dbReference>
<evidence type="ECO:0008006" key="3">
    <source>
        <dbReference type="Google" id="ProtNLM"/>
    </source>
</evidence>
<sequence>MGYVHERLGQRITWDDAGRSRSGTVWSAGPKNYTAWVIPDEHEDGEGHAVCVVVRPGKPFAATAADRRRSTAEIQAEGLRCLRDRRVLPRELLLLDRQTTYGYQMTRGA</sequence>
<dbReference type="RefSeq" id="WP_344030687.1">
    <property type="nucleotide sequence ID" value="NZ_BAAAJK010000071.1"/>
</dbReference>
<organism evidence="1 2">
    <name type="scientific">Pseudonocardia kongjuensis</name>
    <dbReference type="NCBI Taxonomy" id="102227"/>
    <lineage>
        <taxon>Bacteria</taxon>
        <taxon>Bacillati</taxon>
        <taxon>Actinomycetota</taxon>
        <taxon>Actinomycetes</taxon>
        <taxon>Pseudonocardiales</taxon>
        <taxon>Pseudonocardiaceae</taxon>
        <taxon>Pseudonocardia</taxon>
    </lineage>
</organism>
<accession>A0ABN1YCJ8</accession>
<name>A0ABN1YCJ8_9PSEU</name>
<keyword evidence="2" id="KW-1185">Reference proteome</keyword>
<dbReference type="Proteomes" id="UP001501414">
    <property type="component" value="Unassembled WGS sequence"/>
</dbReference>
<gene>
    <name evidence="1" type="ORF">GCM10009613_65820</name>
</gene>
<comment type="caution">
    <text evidence="1">The sequence shown here is derived from an EMBL/GenBank/DDBJ whole genome shotgun (WGS) entry which is preliminary data.</text>
</comment>
<protein>
    <recommendedName>
        <fullName evidence="3">Transposase</fullName>
    </recommendedName>
</protein>
<proteinExistence type="predicted"/>
<reference evidence="1 2" key="1">
    <citation type="journal article" date="2019" name="Int. J. Syst. Evol. Microbiol.">
        <title>The Global Catalogue of Microorganisms (GCM) 10K type strain sequencing project: providing services to taxonomists for standard genome sequencing and annotation.</title>
        <authorList>
            <consortium name="The Broad Institute Genomics Platform"/>
            <consortium name="The Broad Institute Genome Sequencing Center for Infectious Disease"/>
            <person name="Wu L."/>
            <person name="Ma J."/>
        </authorList>
    </citation>
    <scope>NUCLEOTIDE SEQUENCE [LARGE SCALE GENOMIC DNA]</scope>
    <source>
        <strain evidence="1 2">JCM 11896</strain>
    </source>
</reference>
<evidence type="ECO:0000313" key="2">
    <source>
        <dbReference type="Proteomes" id="UP001501414"/>
    </source>
</evidence>